<dbReference type="AlphaFoldDB" id="A0AAW0D161"/>
<dbReference type="EMBL" id="JAWWNJ010000011">
    <property type="protein sequence ID" value="KAK7044987.1"/>
    <property type="molecule type" value="Genomic_DNA"/>
</dbReference>
<comment type="caution">
    <text evidence="2">The sequence shown here is derived from an EMBL/GenBank/DDBJ whole genome shotgun (WGS) entry which is preliminary data.</text>
</comment>
<feature type="region of interest" description="Disordered" evidence="1">
    <location>
        <begin position="223"/>
        <end position="249"/>
    </location>
</feature>
<evidence type="ECO:0000313" key="3">
    <source>
        <dbReference type="Proteomes" id="UP001362999"/>
    </source>
</evidence>
<reference evidence="2 3" key="1">
    <citation type="journal article" date="2024" name="J Genomics">
        <title>Draft genome sequencing and assembly of Favolaschia claudopus CIRM-BRFM 2984 isolated from oak limbs.</title>
        <authorList>
            <person name="Navarro D."/>
            <person name="Drula E."/>
            <person name="Chaduli D."/>
            <person name="Cazenave R."/>
            <person name="Ahrendt S."/>
            <person name="Wang J."/>
            <person name="Lipzen A."/>
            <person name="Daum C."/>
            <person name="Barry K."/>
            <person name="Grigoriev I.V."/>
            <person name="Favel A."/>
            <person name="Rosso M.N."/>
            <person name="Martin F."/>
        </authorList>
    </citation>
    <scope>NUCLEOTIDE SEQUENCE [LARGE SCALE GENOMIC DNA]</scope>
    <source>
        <strain evidence="2 3">CIRM-BRFM 2984</strain>
    </source>
</reference>
<protein>
    <submittedName>
        <fullName evidence="2">Uncharacterized protein</fullName>
    </submittedName>
</protein>
<evidence type="ECO:0000256" key="1">
    <source>
        <dbReference type="SAM" id="MobiDB-lite"/>
    </source>
</evidence>
<evidence type="ECO:0000313" key="2">
    <source>
        <dbReference type="EMBL" id="KAK7044987.1"/>
    </source>
</evidence>
<sequence length="294" mass="32295">MSPDNTRTDHDLLQSVFRQPLRNSPIPRIQCLTIHDIYSPNNIAIQSLFSDSAAIPDIGEYPSANGLPTWFVSMDHNQLQPEIHITRGTTTLTLIQTVEPEHRLHIPWSLLTVYSELNTARANGIIPFSHLRRLNLLTKLTLGGVFLPKISVLNTSSLGIGSPGLKRLKLLRDSLCVSEASERFHVEAVAKALRSFPQFDSLARHPLLTKAKRGSSEGHLRYLLTDVPPQPNSPPDNVFNPDRPVKDLQSQKVGAVPTALSTPPNFEVSAPGSLPLCRFDRASSNVSVSPAFGA</sequence>
<keyword evidence="3" id="KW-1185">Reference proteome</keyword>
<gene>
    <name evidence="2" type="ORF">R3P38DRAFT_3177212</name>
</gene>
<organism evidence="2 3">
    <name type="scientific">Favolaschia claudopus</name>
    <dbReference type="NCBI Taxonomy" id="2862362"/>
    <lineage>
        <taxon>Eukaryota</taxon>
        <taxon>Fungi</taxon>
        <taxon>Dikarya</taxon>
        <taxon>Basidiomycota</taxon>
        <taxon>Agaricomycotina</taxon>
        <taxon>Agaricomycetes</taxon>
        <taxon>Agaricomycetidae</taxon>
        <taxon>Agaricales</taxon>
        <taxon>Marasmiineae</taxon>
        <taxon>Mycenaceae</taxon>
        <taxon>Favolaschia</taxon>
    </lineage>
</organism>
<proteinExistence type="predicted"/>
<dbReference type="Proteomes" id="UP001362999">
    <property type="component" value="Unassembled WGS sequence"/>
</dbReference>
<accession>A0AAW0D161</accession>
<name>A0AAW0D161_9AGAR</name>